<keyword evidence="2 5" id="KW-0808">Transferase</keyword>
<keyword evidence="6" id="KW-1185">Reference proteome</keyword>
<feature type="domain" description="Glycosyl transferase family 1" evidence="3">
    <location>
        <begin position="194"/>
        <end position="355"/>
    </location>
</feature>
<reference evidence="5 6" key="1">
    <citation type="submission" date="2016-12" db="EMBL/GenBank/DDBJ databases">
        <title>The new phylogeny of genus Mycobacterium.</title>
        <authorList>
            <person name="Tortoli E."/>
            <person name="Trovato A."/>
            <person name="Cirillo D.M."/>
        </authorList>
    </citation>
    <scope>NUCLEOTIDE SEQUENCE [LARGE SCALE GENOMIC DNA]</scope>
    <source>
        <strain evidence="5 6">DSM 44223</strain>
    </source>
</reference>
<gene>
    <name evidence="5" type="ORF">BST42_22430</name>
</gene>
<dbReference type="Proteomes" id="UP000192534">
    <property type="component" value="Unassembled WGS sequence"/>
</dbReference>
<dbReference type="Pfam" id="PF13579">
    <property type="entry name" value="Glyco_trans_4_4"/>
    <property type="match status" value="1"/>
</dbReference>
<evidence type="ECO:0000256" key="1">
    <source>
        <dbReference type="ARBA" id="ARBA00022676"/>
    </source>
</evidence>
<sequence length="388" mass="41410">MKIAMVSEGASPLAQSISDSTDGQGVHVAGLSAAMARAGHDVTVYTRCHEAGSPERVLAPGGYAVVNVAAGPAELAEYLNAQWAAERPDVAHAFFWTSGLSTQLAARAHGVPTVQTFRSLAVTEHSHDMRGSALDDRSKVERLLARQADWVVATCTDEVSDLTRLGRPRGQISMVPCGVDTDVFSTEGPAADRNESPRIVAVGKLAPHNGFSTVIKALPGIPDAEYVVVGDLDDEQVGAEEEHRRLRALAVDRGVSDRVRFVGPVEYCDMPALLRSADVATCTPWYEAFGLVSLEAMACGVPVVASGVGGMLDAVVHDVTGRLVTPRRPRECAEQITAILRDSFLRRSLGLAGRDRACARFTWDRVAADTARVYDRLVGAVSDAWQPA</sequence>
<keyword evidence="1" id="KW-0328">Glycosyltransferase</keyword>
<comment type="caution">
    <text evidence="5">The sequence shown here is derived from an EMBL/GenBank/DDBJ whole genome shotgun (WGS) entry which is preliminary data.</text>
</comment>
<dbReference type="GO" id="GO:0016757">
    <property type="term" value="F:glycosyltransferase activity"/>
    <property type="evidence" value="ECO:0007669"/>
    <property type="project" value="UniProtKB-KW"/>
</dbReference>
<evidence type="ECO:0000256" key="2">
    <source>
        <dbReference type="ARBA" id="ARBA00022679"/>
    </source>
</evidence>
<dbReference type="AlphaFoldDB" id="A0A1X0INB2"/>
<dbReference type="SUPFAM" id="SSF53756">
    <property type="entry name" value="UDP-Glycosyltransferase/glycogen phosphorylase"/>
    <property type="match status" value="1"/>
</dbReference>
<dbReference type="InterPro" id="IPR028098">
    <property type="entry name" value="Glyco_trans_4-like_N"/>
</dbReference>
<dbReference type="Pfam" id="PF00534">
    <property type="entry name" value="Glycos_transf_1"/>
    <property type="match status" value="1"/>
</dbReference>
<organism evidence="5 6">
    <name type="scientific">Mycolicibacterium rhodesiae</name>
    <name type="common">Mycobacterium rhodesiae</name>
    <dbReference type="NCBI Taxonomy" id="36814"/>
    <lineage>
        <taxon>Bacteria</taxon>
        <taxon>Bacillati</taxon>
        <taxon>Actinomycetota</taxon>
        <taxon>Actinomycetes</taxon>
        <taxon>Mycobacteriales</taxon>
        <taxon>Mycobacteriaceae</taxon>
        <taxon>Mycolicibacterium</taxon>
    </lineage>
</organism>
<feature type="domain" description="Glycosyltransferase subfamily 4-like N-terminal" evidence="4">
    <location>
        <begin position="23"/>
        <end position="178"/>
    </location>
</feature>
<dbReference type="PANTHER" id="PTHR12526:SF635">
    <property type="entry name" value="GLYCOSYL TRANSFERASE GROUP 1"/>
    <property type="match status" value="1"/>
</dbReference>
<accession>A0A1X0INB2</accession>
<dbReference type="EMBL" id="MVIH01000013">
    <property type="protein sequence ID" value="ORB49690.1"/>
    <property type="molecule type" value="Genomic_DNA"/>
</dbReference>
<dbReference type="OrthoDB" id="9810929at2"/>
<evidence type="ECO:0000313" key="6">
    <source>
        <dbReference type="Proteomes" id="UP000192534"/>
    </source>
</evidence>
<evidence type="ECO:0000259" key="4">
    <source>
        <dbReference type="Pfam" id="PF13579"/>
    </source>
</evidence>
<evidence type="ECO:0000259" key="3">
    <source>
        <dbReference type="Pfam" id="PF00534"/>
    </source>
</evidence>
<proteinExistence type="predicted"/>
<protein>
    <submittedName>
        <fullName evidence="5">Glycosyl transferase</fullName>
    </submittedName>
</protein>
<dbReference type="Gene3D" id="3.40.50.2000">
    <property type="entry name" value="Glycogen Phosphorylase B"/>
    <property type="match status" value="2"/>
</dbReference>
<evidence type="ECO:0000313" key="5">
    <source>
        <dbReference type="EMBL" id="ORB49690.1"/>
    </source>
</evidence>
<name>A0A1X0INB2_MYCRH</name>
<dbReference type="PANTHER" id="PTHR12526">
    <property type="entry name" value="GLYCOSYLTRANSFERASE"/>
    <property type="match status" value="1"/>
</dbReference>
<dbReference type="InterPro" id="IPR001296">
    <property type="entry name" value="Glyco_trans_1"/>
</dbReference>
<dbReference type="RefSeq" id="WP_083121521.1">
    <property type="nucleotide sequence ID" value="NZ_JACKUO010000033.1"/>
</dbReference>